<reference evidence="1" key="1">
    <citation type="journal article" date="2020" name="mSystems">
        <title>Genome- and Community-Level Interaction Insights into Carbon Utilization and Element Cycling Functions of Hydrothermarchaeota in Hydrothermal Sediment.</title>
        <authorList>
            <person name="Zhou Z."/>
            <person name="Liu Y."/>
            <person name="Xu W."/>
            <person name="Pan J."/>
            <person name="Luo Z.H."/>
            <person name="Li M."/>
        </authorList>
    </citation>
    <scope>NUCLEOTIDE SEQUENCE [LARGE SCALE GENOMIC DNA]</scope>
    <source>
        <strain evidence="1">HyVt-527</strain>
    </source>
</reference>
<evidence type="ECO:0000313" key="1">
    <source>
        <dbReference type="EMBL" id="HHJ53237.1"/>
    </source>
</evidence>
<dbReference type="Proteomes" id="UP000886124">
    <property type="component" value="Unassembled WGS sequence"/>
</dbReference>
<sequence length="279" mass="32268">MKTVISASRRTDIPAFYLTWFMNAIRAGKLEVANPFYPKQTRIVDLTPQAVGWIVFWSRNYGPFLRRHSFFDDYQLFFHFTILPPTKLEKVGVDVTTALNQMRRLVELYGGERVIWRYDPLVHWEENGRLATNHQPEQFEALCREIGSLGVSRCYFSFAHPYAKFIQRFRKKFPADRLIDLPIDQKLDIAAQMARTAARYGLNLYSCCNDRLLQAEGVHKGHCIDGGLLNRLRPEIRVSQAKAPTRRDCGCTASIDIGSYVQQPCPYGCIYCYANPLWK</sequence>
<dbReference type="Pfam" id="PF08902">
    <property type="entry name" value="DUF1848"/>
    <property type="match status" value="1"/>
</dbReference>
<name>A0A7V5PQW6_CALAY</name>
<dbReference type="InterPro" id="IPR014998">
    <property type="entry name" value="DUF1848"/>
</dbReference>
<organism evidence="1">
    <name type="scientific">Caldithrix abyssi</name>
    <dbReference type="NCBI Taxonomy" id="187145"/>
    <lineage>
        <taxon>Bacteria</taxon>
        <taxon>Pseudomonadati</taxon>
        <taxon>Calditrichota</taxon>
        <taxon>Calditrichia</taxon>
        <taxon>Calditrichales</taxon>
        <taxon>Calditrichaceae</taxon>
        <taxon>Caldithrix</taxon>
    </lineage>
</organism>
<dbReference type="EMBL" id="DROD01000547">
    <property type="protein sequence ID" value="HHJ53237.1"/>
    <property type="molecule type" value="Genomic_DNA"/>
</dbReference>
<dbReference type="AlphaFoldDB" id="A0A7V5PQW6"/>
<protein>
    <submittedName>
        <fullName evidence="1">DUF1848 family protein</fullName>
    </submittedName>
</protein>
<accession>A0A7V5PQW6</accession>
<gene>
    <name evidence="1" type="ORF">ENJ89_08600</name>
</gene>
<comment type="caution">
    <text evidence="1">The sequence shown here is derived from an EMBL/GenBank/DDBJ whole genome shotgun (WGS) entry which is preliminary data.</text>
</comment>
<proteinExistence type="predicted"/>